<dbReference type="Proteomes" id="UP000663845">
    <property type="component" value="Unassembled WGS sequence"/>
</dbReference>
<keyword evidence="8" id="KW-0325">Glycoprotein</keyword>
<feature type="transmembrane region" description="Helical" evidence="10">
    <location>
        <begin position="237"/>
        <end position="261"/>
    </location>
</feature>
<evidence type="ECO:0000256" key="3">
    <source>
        <dbReference type="ARBA" id="ARBA00022692"/>
    </source>
</evidence>
<keyword evidence="5" id="KW-0297">G-protein coupled receptor</keyword>
<keyword evidence="3 10" id="KW-0812">Transmembrane</keyword>
<feature type="transmembrane region" description="Helical" evidence="10">
    <location>
        <begin position="20"/>
        <end position="44"/>
    </location>
</feature>
<keyword evidence="4 10" id="KW-1133">Transmembrane helix</keyword>
<accession>A0A814D3P7</accession>
<dbReference type="InterPro" id="IPR017452">
    <property type="entry name" value="GPCR_Rhodpsn_7TM"/>
</dbReference>
<keyword evidence="6 10" id="KW-0472">Membrane</keyword>
<sequence length="342" mass="39424">MNSSSSDDISGALLAAPYQLNIWFGLFLWITGNCGCIGNMIVFCSKSFRNRAYSVYLLSEAMSDFHYFNFVLLTRILQKGFQIPIMIRYVNICRYRQFASVWGNQVSFTLFSFATIDRLLSAQRSNKYRQWSNRLSLSYKLSIACVLFWFLLIGHRLILYNIYDGTCGPPAGVYAEYDNYFEVVFAGICPPIVMSLLTYLLIKSVRNVIQRRVTPGNNVVQPAVVPRTILQQMDTQLTLMLILQSVITIITYVPYAVQLIYENVTQYWSKSSLRIAQESVFTEFTHLLSYVFFASSFYVSMITNGGFRRQIKRVFLPQKTNEHIDHMNTVQRTIVSAHTQPK</sequence>
<evidence type="ECO:0000256" key="2">
    <source>
        <dbReference type="ARBA" id="ARBA00022475"/>
    </source>
</evidence>
<organism evidence="12 14">
    <name type="scientific">Adineta steineri</name>
    <dbReference type="NCBI Taxonomy" id="433720"/>
    <lineage>
        <taxon>Eukaryota</taxon>
        <taxon>Metazoa</taxon>
        <taxon>Spiralia</taxon>
        <taxon>Gnathifera</taxon>
        <taxon>Rotifera</taxon>
        <taxon>Eurotatoria</taxon>
        <taxon>Bdelloidea</taxon>
        <taxon>Adinetida</taxon>
        <taxon>Adinetidae</taxon>
        <taxon>Adineta</taxon>
    </lineage>
</organism>
<keyword evidence="7" id="KW-0675">Receptor</keyword>
<evidence type="ECO:0000256" key="4">
    <source>
        <dbReference type="ARBA" id="ARBA00022989"/>
    </source>
</evidence>
<dbReference type="PROSITE" id="PS50262">
    <property type="entry name" value="G_PROTEIN_RECEP_F1_2"/>
    <property type="match status" value="1"/>
</dbReference>
<dbReference type="EMBL" id="CAJOAZ010000938">
    <property type="protein sequence ID" value="CAF3738209.1"/>
    <property type="molecule type" value="Genomic_DNA"/>
</dbReference>
<gene>
    <name evidence="12" type="ORF">JYZ213_LOCUS13263</name>
    <name evidence="13" type="ORF">OXD698_LOCUS14711</name>
</gene>
<dbReference type="GO" id="GO:0005886">
    <property type="term" value="C:plasma membrane"/>
    <property type="evidence" value="ECO:0007669"/>
    <property type="project" value="UniProtKB-SubCell"/>
</dbReference>
<dbReference type="Proteomes" id="UP000663844">
    <property type="component" value="Unassembled WGS sequence"/>
</dbReference>
<evidence type="ECO:0000256" key="10">
    <source>
        <dbReference type="SAM" id="Phobius"/>
    </source>
</evidence>
<dbReference type="AlphaFoldDB" id="A0A814D3P7"/>
<evidence type="ECO:0000256" key="1">
    <source>
        <dbReference type="ARBA" id="ARBA00004651"/>
    </source>
</evidence>
<dbReference type="PANTHER" id="PTHR24246">
    <property type="entry name" value="OLFACTORY RECEPTOR AND ADENOSINE RECEPTOR"/>
    <property type="match status" value="1"/>
</dbReference>
<dbReference type="Gene3D" id="1.20.1070.10">
    <property type="entry name" value="Rhodopsin 7-helix transmembrane proteins"/>
    <property type="match status" value="1"/>
</dbReference>
<evidence type="ECO:0000259" key="11">
    <source>
        <dbReference type="PROSITE" id="PS50262"/>
    </source>
</evidence>
<name>A0A814D3P7_9BILA</name>
<dbReference type="GO" id="GO:0004930">
    <property type="term" value="F:G protein-coupled receptor activity"/>
    <property type="evidence" value="ECO:0007669"/>
    <property type="project" value="UniProtKB-KW"/>
</dbReference>
<evidence type="ECO:0000256" key="5">
    <source>
        <dbReference type="ARBA" id="ARBA00023040"/>
    </source>
</evidence>
<dbReference type="EMBL" id="CAJNOG010000106">
    <property type="protein sequence ID" value="CAF0950462.1"/>
    <property type="molecule type" value="Genomic_DNA"/>
</dbReference>
<evidence type="ECO:0000313" key="13">
    <source>
        <dbReference type="EMBL" id="CAF3738209.1"/>
    </source>
</evidence>
<keyword evidence="2" id="KW-1003">Cell membrane</keyword>
<evidence type="ECO:0000256" key="6">
    <source>
        <dbReference type="ARBA" id="ARBA00023136"/>
    </source>
</evidence>
<protein>
    <recommendedName>
        <fullName evidence="11">G-protein coupled receptors family 1 profile domain-containing protein</fullName>
    </recommendedName>
</protein>
<evidence type="ECO:0000256" key="8">
    <source>
        <dbReference type="ARBA" id="ARBA00023180"/>
    </source>
</evidence>
<keyword evidence="9" id="KW-0807">Transducer</keyword>
<feature type="transmembrane region" description="Helical" evidence="10">
    <location>
        <begin position="183"/>
        <end position="202"/>
    </location>
</feature>
<comment type="subcellular location">
    <subcellularLocation>
        <location evidence="1">Cell membrane</location>
        <topology evidence="1">Multi-pass membrane protein</topology>
    </subcellularLocation>
</comment>
<evidence type="ECO:0000313" key="12">
    <source>
        <dbReference type="EMBL" id="CAF0950462.1"/>
    </source>
</evidence>
<feature type="transmembrane region" description="Helical" evidence="10">
    <location>
        <begin position="287"/>
        <end position="307"/>
    </location>
</feature>
<dbReference type="PANTHER" id="PTHR24246:SF27">
    <property type="entry name" value="ADENOSINE RECEPTOR, ISOFORM A"/>
    <property type="match status" value="1"/>
</dbReference>
<comment type="caution">
    <text evidence="12">The sequence shown here is derived from an EMBL/GenBank/DDBJ whole genome shotgun (WGS) entry which is preliminary data.</text>
</comment>
<feature type="transmembrane region" description="Helical" evidence="10">
    <location>
        <begin position="141"/>
        <end position="163"/>
    </location>
</feature>
<reference evidence="12" key="1">
    <citation type="submission" date="2021-02" db="EMBL/GenBank/DDBJ databases">
        <authorList>
            <person name="Nowell W R."/>
        </authorList>
    </citation>
    <scope>NUCLEOTIDE SEQUENCE</scope>
</reference>
<evidence type="ECO:0000256" key="7">
    <source>
        <dbReference type="ARBA" id="ARBA00023170"/>
    </source>
</evidence>
<proteinExistence type="predicted"/>
<evidence type="ECO:0000256" key="9">
    <source>
        <dbReference type="ARBA" id="ARBA00023224"/>
    </source>
</evidence>
<feature type="domain" description="G-protein coupled receptors family 1 profile" evidence="11">
    <location>
        <begin position="35"/>
        <end position="303"/>
    </location>
</feature>
<dbReference type="SUPFAM" id="SSF81321">
    <property type="entry name" value="Family A G protein-coupled receptor-like"/>
    <property type="match status" value="1"/>
</dbReference>
<evidence type="ECO:0000313" key="14">
    <source>
        <dbReference type="Proteomes" id="UP000663845"/>
    </source>
</evidence>